<comment type="caution">
    <text evidence="2">The sequence shown here is derived from an EMBL/GenBank/DDBJ whole genome shotgun (WGS) entry which is preliminary data.</text>
</comment>
<dbReference type="Proteomes" id="UP001374579">
    <property type="component" value="Unassembled WGS sequence"/>
</dbReference>
<name>A0AAN9AX89_9CAEN</name>
<sequence>MSFTVTEGRESTSSVLSDHPSFFHANYRRLQALLTHVSSLAETANLLIQCTEPLLTGDSQDFRRVQRCAELIHKRAQQLVSCSSSDSVSMSTSLLDSPLSPQSLLSTSDTKPHEKSLNSRLSSNVDSVSILSDSQMEHLDFAAQEVMTSSKCLMNRVTKMSTPLCSNPTPVTPRGKRMLPVSPVKASASPKLYLQQASTRHTLSITSTTINC</sequence>
<evidence type="ECO:0000256" key="1">
    <source>
        <dbReference type="SAM" id="MobiDB-lite"/>
    </source>
</evidence>
<evidence type="ECO:0000313" key="2">
    <source>
        <dbReference type="EMBL" id="KAK7095051.1"/>
    </source>
</evidence>
<accession>A0AAN9AX89</accession>
<protein>
    <submittedName>
        <fullName evidence="2">Uncharacterized protein</fullName>
    </submittedName>
</protein>
<gene>
    <name evidence="2" type="ORF">V1264_006512</name>
</gene>
<dbReference type="EMBL" id="JBAMIC010000018">
    <property type="protein sequence ID" value="KAK7095051.1"/>
    <property type="molecule type" value="Genomic_DNA"/>
</dbReference>
<evidence type="ECO:0000313" key="3">
    <source>
        <dbReference type="Proteomes" id="UP001374579"/>
    </source>
</evidence>
<reference evidence="2 3" key="1">
    <citation type="submission" date="2024-02" db="EMBL/GenBank/DDBJ databases">
        <title>Chromosome-scale genome assembly of the rough periwinkle Littorina saxatilis.</title>
        <authorList>
            <person name="De Jode A."/>
            <person name="Faria R."/>
            <person name="Formenti G."/>
            <person name="Sims Y."/>
            <person name="Smith T.P."/>
            <person name="Tracey A."/>
            <person name="Wood J.M.D."/>
            <person name="Zagrodzka Z.B."/>
            <person name="Johannesson K."/>
            <person name="Butlin R.K."/>
            <person name="Leder E.H."/>
        </authorList>
    </citation>
    <scope>NUCLEOTIDE SEQUENCE [LARGE SCALE GENOMIC DNA]</scope>
    <source>
        <strain evidence="2">Snail1</strain>
        <tissue evidence="2">Muscle</tissue>
    </source>
</reference>
<dbReference type="AlphaFoldDB" id="A0AAN9AX89"/>
<keyword evidence="3" id="KW-1185">Reference proteome</keyword>
<feature type="region of interest" description="Disordered" evidence="1">
    <location>
        <begin position="93"/>
        <end position="120"/>
    </location>
</feature>
<organism evidence="2 3">
    <name type="scientific">Littorina saxatilis</name>
    <dbReference type="NCBI Taxonomy" id="31220"/>
    <lineage>
        <taxon>Eukaryota</taxon>
        <taxon>Metazoa</taxon>
        <taxon>Spiralia</taxon>
        <taxon>Lophotrochozoa</taxon>
        <taxon>Mollusca</taxon>
        <taxon>Gastropoda</taxon>
        <taxon>Caenogastropoda</taxon>
        <taxon>Littorinimorpha</taxon>
        <taxon>Littorinoidea</taxon>
        <taxon>Littorinidae</taxon>
        <taxon>Littorina</taxon>
    </lineage>
</organism>
<feature type="compositionally biased region" description="Low complexity" evidence="1">
    <location>
        <begin position="93"/>
        <end position="109"/>
    </location>
</feature>
<proteinExistence type="predicted"/>